<feature type="transmembrane region" description="Helical" evidence="1">
    <location>
        <begin position="35"/>
        <end position="57"/>
    </location>
</feature>
<sequence length="82" mass="9672">MLENFFQLIKIGEELGLSKKEINKVFLFEDSRYPLFFRILVIILAMLGGFFVIIFVFKFSEYIYPAGALYSTVKIKDFDKKE</sequence>
<dbReference type="AlphaFoldDB" id="X1J2Z0"/>
<organism evidence="2">
    <name type="scientific">marine sediment metagenome</name>
    <dbReference type="NCBI Taxonomy" id="412755"/>
    <lineage>
        <taxon>unclassified sequences</taxon>
        <taxon>metagenomes</taxon>
        <taxon>ecological metagenomes</taxon>
    </lineage>
</organism>
<keyword evidence="1" id="KW-0812">Transmembrane</keyword>
<proteinExistence type="predicted"/>
<protein>
    <submittedName>
        <fullName evidence="2">Uncharacterized protein</fullName>
    </submittedName>
</protein>
<keyword evidence="1" id="KW-1133">Transmembrane helix</keyword>
<gene>
    <name evidence="2" type="ORF">S03H2_44294</name>
</gene>
<evidence type="ECO:0000256" key="1">
    <source>
        <dbReference type="SAM" id="Phobius"/>
    </source>
</evidence>
<accession>X1J2Z0</accession>
<dbReference type="EMBL" id="BARU01027690">
    <property type="protein sequence ID" value="GAH75880.1"/>
    <property type="molecule type" value="Genomic_DNA"/>
</dbReference>
<evidence type="ECO:0000313" key="2">
    <source>
        <dbReference type="EMBL" id="GAH75880.1"/>
    </source>
</evidence>
<keyword evidence="1" id="KW-0472">Membrane</keyword>
<reference evidence="2" key="1">
    <citation type="journal article" date="2014" name="Front. Microbiol.">
        <title>High frequency of phylogenetically diverse reductive dehalogenase-homologous genes in deep subseafloor sedimentary metagenomes.</title>
        <authorList>
            <person name="Kawai M."/>
            <person name="Futagami T."/>
            <person name="Toyoda A."/>
            <person name="Takaki Y."/>
            <person name="Nishi S."/>
            <person name="Hori S."/>
            <person name="Arai W."/>
            <person name="Tsubouchi T."/>
            <person name="Morono Y."/>
            <person name="Uchiyama I."/>
            <person name="Ito T."/>
            <person name="Fujiyama A."/>
            <person name="Inagaki F."/>
            <person name="Takami H."/>
        </authorList>
    </citation>
    <scope>NUCLEOTIDE SEQUENCE</scope>
    <source>
        <strain evidence="2">Expedition CK06-06</strain>
    </source>
</reference>
<comment type="caution">
    <text evidence="2">The sequence shown here is derived from an EMBL/GenBank/DDBJ whole genome shotgun (WGS) entry which is preliminary data.</text>
</comment>
<name>X1J2Z0_9ZZZZ</name>